<dbReference type="EMBL" id="JBBUTG010000003">
    <property type="protein sequence ID" value="MEK8030406.1"/>
    <property type="molecule type" value="Genomic_DNA"/>
</dbReference>
<dbReference type="InterPro" id="IPR005467">
    <property type="entry name" value="His_kinase_dom"/>
</dbReference>
<name>A0ABU9BKW6_9BURK</name>
<comment type="caution">
    <text evidence="13">The sequence shown here is derived from an EMBL/GenBank/DDBJ whole genome shotgun (WGS) entry which is preliminary data.</text>
</comment>
<evidence type="ECO:0000256" key="4">
    <source>
        <dbReference type="ARBA" id="ARBA00022679"/>
    </source>
</evidence>
<evidence type="ECO:0000259" key="11">
    <source>
        <dbReference type="PROSITE" id="PS50112"/>
    </source>
</evidence>
<dbReference type="InterPro" id="IPR003661">
    <property type="entry name" value="HisK_dim/P_dom"/>
</dbReference>
<dbReference type="CDD" id="cd00082">
    <property type="entry name" value="HisKA"/>
    <property type="match status" value="1"/>
</dbReference>
<keyword evidence="14" id="KW-1185">Reference proteome</keyword>
<dbReference type="InterPro" id="IPR036097">
    <property type="entry name" value="HisK_dim/P_sf"/>
</dbReference>
<keyword evidence="8" id="KW-0902">Two-component regulatory system</keyword>
<dbReference type="InterPro" id="IPR004358">
    <property type="entry name" value="Sig_transdc_His_kin-like_C"/>
</dbReference>
<dbReference type="InterPro" id="IPR000014">
    <property type="entry name" value="PAS"/>
</dbReference>
<dbReference type="Proteomes" id="UP001371218">
    <property type="component" value="Unassembled WGS sequence"/>
</dbReference>
<keyword evidence="4" id="KW-0808">Transferase</keyword>
<evidence type="ECO:0000259" key="10">
    <source>
        <dbReference type="PROSITE" id="PS50109"/>
    </source>
</evidence>
<dbReference type="SMART" id="SM00091">
    <property type="entry name" value="PAS"/>
    <property type="match status" value="1"/>
</dbReference>
<dbReference type="Gene3D" id="3.30.565.10">
    <property type="entry name" value="Histidine kinase-like ATPase, C-terminal domain"/>
    <property type="match status" value="1"/>
</dbReference>
<evidence type="ECO:0000256" key="1">
    <source>
        <dbReference type="ARBA" id="ARBA00000085"/>
    </source>
</evidence>
<keyword evidence="9" id="KW-0812">Transmembrane</keyword>
<dbReference type="SUPFAM" id="SSF55785">
    <property type="entry name" value="PYP-like sensor domain (PAS domain)"/>
    <property type="match status" value="1"/>
</dbReference>
<evidence type="ECO:0000259" key="12">
    <source>
        <dbReference type="PROSITE" id="PS50113"/>
    </source>
</evidence>
<evidence type="ECO:0000256" key="3">
    <source>
        <dbReference type="ARBA" id="ARBA00022553"/>
    </source>
</evidence>
<dbReference type="SUPFAM" id="SSF55874">
    <property type="entry name" value="ATPase domain of HSP90 chaperone/DNA topoisomerase II/histidine kinase"/>
    <property type="match status" value="1"/>
</dbReference>
<evidence type="ECO:0000256" key="6">
    <source>
        <dbReference type="ARBA" id="ARBA00022777"/>
    </source>
</evidence>
<keyword evidence="5" id="KW-0547">Nucleotide-binding</keyword>
<dbReference type="RefSeq" id="WP_341424773.1">
    <property type="nucleotide sequence ID" value="NZ_JBBUTG010000003.1"/>
</dbReference>
<dbReference type="InterPro" id="IPR003594">
    <property type="entry name" value="HATPase_dom"/>
</dbReference>
<dbReference type="PANTHER" id="PTHR43065:SF10">
    <property type="entry name" value="PEROXIDE STRESS-ACTIVATED HISTIDINE KINASE MAK3"/>
    <property type="match status" value="1"/>
</dbReference>
<dbReference type="PANTHER" id="PTHR43065">
    <property type="entry name" value="SENSOR HISTIDINE KINASE"/>
    <property type="match status" value="1"/>
</dbReference>
<dbReference type="Gene3D" id="3.30.450.20">
    <property type="entry name" value="PAS domain"/>
    <property type="match status" value="1"/>
</dbReference>
<sequence>MNPPAERSPPTEPPRPRRGVRWLLWGALVALLLVAQSLLVGLTLSYEESRAQDHVDAVAVAAAGEMRRLVQRSLQSAQSLTWNDPPIAQWHYDATEMMRQRREFLRMERRDNELKLQGAVETPFRLPVFAAMPRAELEIEMQSTCATARRVASPQFSRSYFVPQSGGLGLEVVDLCLPLDVNGLPSGYMVVTLTLAQLLEDAANAAGASDHELSLVEADGTRLVRAGLHRGAGVFTATRLVDLPGSSLQLRADSAQGRPGLIPNLTLALVVGLSLLLFGLVVLLVRDVRRRSVAESALAEALAFRRAMEDSLVTGLRARDVRGRITYVNPAFCAMVGFAAHELIGSDPPPYWPPEHIDEYRRRQAERLSLRRDLAAQREGFETQFMRRNGERFPVMIYEAPLLDRVGHHAGWMSTVLDVSAARRMEELSRQQQERLQATARLATVGEMASLLSHELNQPLAAIASYATGSLNLLADAQRDALPQASAADPDVTMLRQALERIAEQAERAGRVIKSVHAFVRRRERSREAIGADLLIEAVIPLVRLQARKSGTRIEVECPKPAPRVWADRTMIEQVLLNLTRNGIQAMEGEATPLEQRVLTLRVTQPHPRWVHIAVIDRGPGIPPDVAGKLFTPFFTTRAEGMGLGLSLCRTVIEQHGGALDFVTASASHPGASGTEFRFTLAVPEPARQAADPSAE</sequence>
<dbReference type="SUPFAM" id="SSF47384">
    <property type="entry name" value="Homodimeric domain of signal transducing histidine kinase"/>
    <property type="match status" value="1"/>
</dbReference>
<dbReference type="InterPro" id="IPR013767">
    <property type="entry name" value="PAS_fold"/>
</dbReference>
<dbReference type="PROSITE" id="PS50112">
    <property type="entry name" value="PAS"/>
    <property type="match status" value="1"/>
</dbReference>
<feature type="transmembrane region" description="Helical" evidence="9">
    <location>
        <begin position="261"/>
        <end position="285"/>
    </location>
</feature>
<dbReference type="PROSITE" id="PS50109">
    <property type="entry name" value="HIS_KIN"/>
    <property type="match status" value="1"/>
</dbReference>
<dbReference type="SMART" id="SM00387">
    <property type="entry name" value="HATPase_c"/>
    <property type="match status" value="1"/>
</dbReference>
<accession>A0ABU9BKW6</accession>
<evidence type="ECO:0000256" key="7">
    <source>
        <dbReference type="ARBA" id="ARBA00022840"/>
    </source>
</evidence>
<dbReference type="SMART" id="SM00388">
    <property type="entry name" value="HisKA"/>
    <property type="match status" value="1"/>
</dbReference>
<feature type="transmembrane region" description="Helical" evidence="9">
    <location>
        <begin position="22"/>
        <end position="44"/>
    </location>
</feature>
<dbReference type="CDD" id="cd00130">
    <property type="entry name" value="PAS"/>
    <property type="match status" value="1"/>
</dbReference>
<proteinExistence type="predicted"/>
<keyword evidence="7 13" id="KW-0067">ATP-binding</keyword>
<reference evidence="13 14" key="1">
    <citation type="submission" date="2024-04" db="EMBL/GenBank/DDBJ databases">
        <title>Novel species of the genus Ideonella isolated from streams.</title>
        <authorList>
            <person name="Lu H."/>
        </authorList>
    </citation>
    <scope>NUCLEOTIDE SEQUENCE [LARGE SCALE GENOMIC DNA]</scope>
    <source>
        <strain evidence="13 14">DXS29W</strain>
    </source>
</reference>
<evidence type="ECO:0000256" key="9">
    <source>
        <dbReference type="SAM" id="Phobius"/>
    </source>
</evidence>
<evidence type="ECO:0000313" key="13">
    <source>
        <dbReference type="EMBL" id="MEK8030406.1"/>
    </source>
</evidence>
<dbReference type="NCBIfam" id="TIGR00229">
    <property type="entry name" value="sensory_box"/>
    <property type="match status" value="1"/>
</dbReference>
<dbReference type="PRINTS" id="PR00344">
    <property type="entry name" value="BCTRLSENSOR"/>
</dbReference>
<dbReference type="InterPro" id="IPR035965">
    <property type="entry name" value="PAS-like_dom_sf"/>
</dbReference>
<dbReference type="GO" id="GO:0005524">
    <property type="term" value="F:ATP binding"/>
    <property type="evidence" value="ECO:0007669"/>
    <property type="project" value="UniProtKB-KW"/>
</dbReference>
<keyword evidence="9" id="KW-0472">Membrane</keyword>
<keyword evidence="9" id="KW-1133">Transmembrane helix</keyword>
<evidence type="ECO:0000256" key="5">
    <source>
        <dbReference type="ARBA" id="ARBA00022741"/>
    </source>
</evidence>
<feature type="domain" description="PAS" evidence="11">
    <location>
        <begin position="300"/>
        <end position="373"/>
    </location>
</feature>
<protein>
    <recommendedName>
        <fullName evidence="2">histidine kinase</fullName>
        <ecNumber evidence="2">2.7.13.3</ecNumber>
    </recommendedName>
</protein>
<dbReference type="PROSITE" id="PS50113">
    <property type="entry name" value="PAC"/>
    <property type="match status" value="1"/>
</dbReference>
<dbReference type="Pfam" id="PF00512">
    <property type="entry name" value="HisKA"/>
    <property type="match status" value="1"/>
</dbReference>
<dbReference type="Gene3D" id="1.10.287.130">
    <property type="match status" value="1"/>
</dbReference>
<organism evidence="13 14">
    <name type="scientific">Ideonella lacteola</name>
    <dbReference type="NCBI Taxonomy" id="2984193"/>
    <lineage>
        <taxon>Bacteria</taxon>
        <taxon>Pseudomonadati</taxon>
        <taxon>Pseudomonadota</taxon>
        <taxon>Betaproteobacteria</taxon>
        <taxon>Burkholderiales</taxon>
        <taxon>Sphaerotilaceae</taxon>
        <taxon>Ideonella</taxon>
    </lineage>
</organism>
<dbReference type="InterPro" id="IPR000700">
    <property type="entry name" value="PAS-assoc_C"/>
</dbReference>
<keyword evidence="6" id="KW-0418">Kinase</keyword>
<dbReference type="InterPro" id="IPR036890">
    <property type="entry name" value="HATPase_C_sf"/>
</dbReference>
<feature type="domain" description="PAC" evidence="12">
    <location>
        <begin position="379"/>
        <end position="431"/>
    </location>
</feature>
<gene>
    <name evidence="13" type="ORF">AACH06_06170</name>
</gene>
<comment type="catalytic activity">
    <reaction evidence="1">
        <text>ATP + protein L-histidine = ADP + protein N-phospho-L-histidine.</text>
        <dbReference type="EC" id="2.7.13.3"/>
    </reaction>
</comment>
<keyword evidence="3" id="KW-0597">Phosphoprotein</keyword>
<feature type="domain" description="Histidine kinase" evidence="10">
    <location>
        <begin position="451"/>
        <end position="685"/>
    </location>
</feature>
<evidence type="ECO:0000256" key="8">
    <source>
        <dbReference type="ARBA" id="ARBA00023012"/>
    </source>
</evidence>
<dbReference type="EC" id="2.7.13.3" evidence="2"/>
<dbReference type="Pfam" id="PF02518">
    <property type="entry name" value="HATPase_c"/>
    <property type="match status" value="1"/>
</dbReference>
<evidence type="ECO:0000313" key="14">
    <source>
        <dbReference type="Proteomes" id="UP001371218"/>
    </source>
</evidence>
<dbReference type="Pfam" id="PF00989">
    <property type="entry name" value="PAS"/>
    <property type="match status" value="1"/>
</dbReference>
<evidence type="ECO:0000256" key="2">
    <source>
        <dbReference type="ARBA" id="ARBA00012438"/>
    </source>
</evidence>